<dbReference type="PANTHER" id="PTHR35038">
    <property type="entry name" value="DISSIMILATORY SULFITE REDUCTASE SIRA"/>
    <property type="match status" value="1"/>
</dbReference>
<dbReference type="InterPro" id="IPR051829">
    <property type="entry name" value="Multiheme_Cytochr_ET"/>
</dbReference>
<organism evidence="4">
    <name type="scientific">uncultured Desulfobacterium sp</name>
    <dbReference type="NCBI Taxonomy" id="201089"/>
    <lineage>
        <taxon>Bacteria</taxon>
        <taxon>Pseudomonadati</taxon>
        <taxon>Thermodesulfobacteriota</taxon>
        <taxon>Desulfobacteria</taxon>
        <taxon>Desulfobacterales</taxon>
        <taxon>Desulfobacteriaceae</taxon>
        <taxon>Desulfobacterium</taxon>
        <taxon>environmental samples</taxon>
    </lineage>
</organism>
<evidence type="ECO:0008006" key="5">
    <source>
        <dbReference type="Google" id="ProtNLM"/>
    </source>
</evidence>
<dbReference type="PROSITE" id="PS51257">
    <property type="entry name" value="PROKAR_LIPOPROTEIN"/>
    <property type="match status" value="1"/>
</dbReference>
<evidence type="ECO:0000256" key="2">
    <source>
        <dbReference type="SAM" id="Phobius"/>
    </source>
</evidence>
<name>A0A445N3R5_9BACT</name>
<keyword evidence="1 3" id="KW-0732">Signal</keyword>
<dbReference type="InterPro" id="IPR036280">
    <property type="entry name" value="Multihaem_cyt_sf"/>
</dbReference>
<keyword evidence="2" id="KW-1133">Transmembrane helix</keyword>
<dbReference type="SUPFAM" id="SSF48695">
    <property type="entry name" value="Multiheme cytochromes"/>
    <property type="match status" value="1"/>
</dbReference>
<gene>
    <name evidence="4" type="ORF">PITCH_A890048</name>
</gene>
<feature type="transmembrane region" description="Helical" evidence="2">
    <location>
        <begin position="793"/>
        <end position="818"/>
    </location>
</feature>
<feature type="transmembrane region" description="Helical" evidence="2">
    <location>
        <begin position="658"/>
        <end position="680"/>
    </location>
</feature>
<proteinExistence type="predicted"/>
<feature type="transmembrane region" description="Helical" evidence="2">
    <location>
        <begin position="758"/>
        <end position="781"/>
    </location>
</feature>
<feature type="chain" id="PRO_5019305314" description="Cytochrome c-552/4 domain-containing protein" evidence="3">
    <location>
        <begin position="19"/>
        <end position="828"/>
    </location>
</feature>
<evidence type="ECO:0000256" key="3">
    <source>
        <dbReference type="SAM" id="SignalP"/>
    </source>
</evidence>
<protein>
    <recommendedName>
        <fullName evidence="5">Cytochrome c-552/4 domain-containing protein</fullName>
    </recommendedName>
</protein>
<dbReference type="Gene3D" id="1.10.1130.10">
    <property type="entry name" value="Flavocytochrome C3, Chain A"/>
    <property type="match status" value="1"/>
</dbReference>
<feature type="transmembrane region" description="Helical" evidence="2">
    <location>
        <begin position="692"/>
        <end position="715"/>
    </location>
</feature>
<feature type="signal peptide" evidence="3">
    <location>
        <begin position="1"/>
        <end position="18"/>
    </location>
</feature>
<sequence>MKKIVYASLTLLFAGLIAACGGNLEPSGVPGPQDKTDKSLGVCPPFPLRDEAGNVIDPIKGVNNTVPYSPRQTCGANGCHDYNKITEGFHFTQGKGETPPMEFAARYNWVTSPGNYGGNWCSPAPLYRQLAKKKNTNARTIDMTSFDFVTATCGNCHPGGGPLEFDRDNRRYDSWMRDPSSGFSPGADNSLDGDYYKARWSETGVIEADCLLCHMPEYNLKKRNAELANLNFRWAATAGAGFGKVNGKVQAGDHPTIVYDKTKFDPDGNLIIHIAPEPRNETCLGCHFKPDWKKRGASYSTRTDVHMAANLRCVDCHAAGSKAFDPRIRGREVHQFGKGDDPSGWVRNDLDNTVRTCESCHVEGWRNAPRAKHAWLPPLHLEKIACQACHIPSRAVKSALVQASDVYNPAPRITPPPKHIWTFYDQEMAFWNHYGELDLFTVEDKPTNVTRPTIIRYKDKFFPANRIHSAWVGFEEEGKPGLNQLFMKDFFQMWTQHRADPKGKFPELANVTDDNKDGMIEVNRPEEIAAMLDATKAYLAATGFPMEGKRLVWVYDNRAYYSSSDWRELPREEGYEATAYASVYKFSHDIAPARAALGSGGCIECHQAGSAFFQGAVLDTAFSPTDAQPEWIPNYQILGISPAWIRLGVVREDIIKPLLYGFMCAMAVVFLVMILGNFAVQTQGINIRLVRGLSIVVIAAGLLGGIVIFRIPGLLEYMTISRFNLDAQHFPIACAVLLAGLFTILYQRPHQQRAPFFVSILCWCGWIALVLTGISGCLMLLKFSWTETLTKLAYTIFDMGLLMSATVTTILLLLRLIAPSAPNTMDKE</sequence>
<keyword evidence="2" id="KW-0472">Membrane</keyword>
<dbReference type="EMBL" id="OJIN01000235">
    <property type="protein sequence ID" value="SPD76339.1"/>
    <property type="molecule type" value="Genomic_DNA"/>
</dbReference>
<feature type="transmembrane region" description="Helical" evidence="2">
    <location>
        <begin position="727"/>
        <end position="746"/>
    </location>
</feature>
<dbReference type="PANTHER" id="PTHR35038:SF8">
    <property type="entry name" value="C-TYPE POLYHEME CYTOCHROME OMCC"/>
    <property type="match status" value="1"/>
</dbReference>
<dbReference type="AlphaFoldDB" id="A0A445N3R5"/>
<reference evidence="4" key="1">
    <citation type="submission" date="2018-01" db="EMBL/GenBank/DDBJ databases">
        <authorList>
            <person name="Regsiter A."/>
            <person name="William W."/>
        </authorList>
    </citation>
    <scope>NUCLEOTIDE SEQUENCE</scope>
    <source>
        <strain evidence="4">TRIP AH-1</strain>
    </source>
</reference>
<dbReference type="GO" id="GO:0016491">
    <property type="term" value="F:oxidoreductase activity"/>
    <property type="evidence" value="ECO:0007669"/>
    <property type="project" value="TreeGrafter"/>
</dbReference>
<evidence type="ECO:0000313" key="4">
    <source>
        <dbReference type="EMBL" id="SPD76339.1"/>
    </source>
</evidence>
<keyword evidence="2" id="KW-0812">Transmembrane</keyword>
<evidence type="ECO:0000256" key="1">
    <source>
        <dbReference type="ARBA" id="ARBA00022729"/>
    </source>
</evidence>
<accession>A0A445N3R5</accession>